<dbReference type="RefSeq" id="WP_124538760.1">
    <property type="nucleotide sequence ID" value="NZ_QUSW01000001.1"/>
</dbReference>
<dbReference type="OrthoDB" id="195316at2"/>
<organism evidence="2 3">
    <name type="scientific">Piscinibacter terrae</name>
    <dbReference type="NCBI Taxonomy" id="2496871"/>
    <lineage>
        <taxon>Bacteria</taxon>
        <taxon>Pseudomonadati</taxon>
        <taxon>Pseudomonadota</taxon>
        <taxon>Betaproteobacteria</taxon>
        <taxon>Burkholderiales</taxon>
        <taxon>Sphaerotilaceae</taxon>
        <taxon>Piscinibacter</taxon>
    </lineage>
</organism>
<name>A0A3N7HUS5_9BURK</name>
<dbReference type="Proteomes" id="UP000267464">
    <property type="component" value="Unassembled WGS sequence"/>
</dbReference>
<protein>
    <submittedName>
        <fullName evidence="2">DUF2271 domain-containing protein</fullName>
    </submittedName>
</protein>
<evidence type="ECO:0000313" key="3">
    <source>
        <dbReference type="Proteomes" id="UP000267464"/>
    </source>
</evidence>
<evidence type="ECO:0000313" key="2">
    <source>
        <dbReference type="EMBL" id="RQP26087.1"/>
    </source>
</evidence>
<dbReference type="Pfam" id="PF10029">
    <property type="entry name" value="DUF2271"/>
    <property type="match status" value="1"/>
</dbReference>
<gene>
    <name evidence="2" type="ORF">DZC73_03325</name>
</gene>
<sequence length="170" mass="18732">MRLRISVALTAVIGIPAQAAELGVKLEIPRLQVAEYHRPYTAVWIERADQGFAANLAVWYDLKKKDNEGTKWLKDVRQWWRKSGRELQMPVDGLSGATRAPGEHALVFNAGQSALDKLPAGDYAVVVEAAREGGGRELVRVPFQWPPKAVQTAKAKGEHELGNVSVEVKP</sequence>
<keyword evidence="3" id="KW-1185">Reference proteome</keyword>
<feature type="signal peptide" evidence="1">
    <location>
        <begin position="1"/>
        <end position="19"/>
    </location>
</feature>
<dbReference type="AlphaFoldDB" id="A0A3N7HUS5"/>
<feature type="chain" id="PRO_5018244778" evidence="1">
    <location>
        <begin position="20"/>
        <end position="170"/>
    </location>
</feature>
<comment type="caution">
    <text evidence="2">The sequence shown here is derived from an EMBL/GenBank/DDBJ whole genome shotgun (WGS) entry which is preliminary data.</text>
</comment>
<accession>A0A3N7HUS5</accession>
<dbReference type="EMBL" id="QUSW01000001">
    <property type="protein sequence ID" value="RQP26087.1"/>
    <property type="molecule type" value="Genomic_DNA"/>
</dbReference>
<reference evidence="2 3" key="2">
    <citation type="submission" date="2018-12" db="EMBL/GenBank/DDBJ databases">
        <title>Rhizobacter gummiphilus sp. nov., a rubber-degrading bacterium isolated from the soil of a botanical garden in Japan.</title>
        <authorList>
            <person name="Shunsuke S.S."/>
        </authorList>
    </citation>
    <scope>NUCLEOTIDE SEQUENCE [LARGE SCALE GENOMIC DNA]</scope>
    <source>
        <strain evidence="2 3">S-16</strain>
    </source>
</reference>
<proteinExistence type="predicted"/>
<evidence type="ECO:0000256" key="1">
    <source>
        <dbReference type="SAM" id="SignalP"/>
    </source>
</evidence>
<dbReference type="InterPro" id="IPR014469">
    <property type="entry name" value="DUF2271"/>
</dbReference>
<reference evidence="2 3" key="1">
    <citation type="submission" date="2018-08" db="EMBL/GenBank/DDBJ databases">
        <authorList>
            <person name="Khan S.A."/>
            <person name="Jeon C.O."/>
            <person name="Chun B.H."/>
            <person name="Jeong S.E."/>
        </authorList>
    </citation>
    <scope>NUCLEOTIDE SEQUENCE [LARGE SCALE GENOMIC DNA]</scope>
    <source>
        <strain evidence="2 3">S-16</strain>
    </source>
</reference>
<keyword evidence="1" id="KW-0732">Signal</keyword>
<dbReference type="PIRSF" id="PIRSF014995">
    <property type="entry name" value="UCP014995"/>
    <property type="match status" value="1"/>
</dbReference>